<reference evidence="1" key="1">
    <citation type="submission" date="2017-12" db="EMBL/GenBank/DDBJ databases">
        <title>High-resolution comparative analysis of great ape genomes.</title>
        <authorList>
            <person name="Pollen A."/>
            <person name="Hastie A."/>
            <person name="Hormozdiari F."/>
            <person name="Dougherty M."/>
            <person name="Liu R."/>
            <person name="Chaisson M."/>
            <person name="Hoppe E."/>
            <person name="Hill C."/>
            <person name="Pang A."/>
            <person name="Hillier L."/>
            <person name="Baker C."/>
            <person name="Armstrong J."/>
            <person name="Shendure J."/>
            <person name="Paten B."/>
            <person name="Wilson R."/>
            <person name="Chao H."/>
            <person name="Schneider V."/>
            <person name="Ventura M."/>
            <person name="Kronenberg Z."/>
            <person name="Murali S."/>
            <person name="Gordon D."/>
            <person name="Cantsilieris S."/>
            <person name="Munson K."/>
            <person name="Nelson B."/>
            <person name="Raja A."/>
            <person name="Underwood J."/>
            <person name="Diekhans M."/>
            <person name="Fiddes I."/>
            <person name="Haussler D."/>
            <person name="Eichler E."/>
        </authorList>
    </citation>
    <scope>NUCLEOTIDE SEQUENCE [LARGE SCALE GENOMIC DNA]</scope>
    <source>
        <strain evidence="1">Susie</strain>
    </source>
</reference>
<comment type="caution">
    <text evidence="1">The sequence shown here is derived from an EMBL/GenBank/DDBJ whole genome shotgun (WGS) entry which is preliminary data.</text>
</comment>
<dbReference type="EMBL" id="NDHI03003532">
    <property type="protein sequence ID" value="PNJ26728.1"/>
    <property type="molecule type" value="Genomic_DNA"/>
</dbReference>
<evidence type="ECO:0000313" key="1">
    <source>
        <dbReference type="EMBL" id="PNJ26725.1"/>
    </source>
</evidence>
<sequence>MNLGDGLKLETELLDGKTKLILSPYEHKSKISVKCLKVFACLWIEPSLGDVPLYPSTLSP</sequence>
<dbReference type="AlphaFoldDB" id="A0A2J8T128"/>
<accession>A0A2J8T128</accession>
<proteinExistence type="predicted"/>
<organism evidence="1">
    <name type="scientific">Pongo abelii</name>
    <name type="common">Sumatran orangutan</name>
    <name type="synonym">Pongo pygmaeus abelii</name>
    <dbReference type="NCBI Taxonomy" id="9601"/>
    <lineage>
        <taxon>Eukaryota</taxon>
        <taxon>Metazoa</taxon>
        <taxon>Chordata</taxon>
        <taxon>Craniata</taxon>
        <taxon>Vertebrata</taxon>
        <taxon>Euteleostomi</taxon>
        <taxon>Mammalia</taxon>
        <taxon>Eutheria</taxon>
        <taxon>Euarchontoglires</taxon>
        <taxon>Primates</taxon>
        <taxon>Haplorrhini</taxon>
        <taxon>Catarrhini</taxon>
        <taxon>Hominidae</taxon>
        <taxon>Pongo</taxon>
    </lineage>
</organism>
<name>A0A2J8T128_PONAB</name>
<dbReference type="EMBL" id="NDHI03003532">
    <property type="protein sequence ID" value="PNJ26725.1"/>
    <property type="molecule type" value="Genomic_DNA"/>
</dbReference>
<protein>
    <submittedName>
        <fullName evidence="1">CCDC66 isoform 2</fullName>
    </submittedName>
    <submittedName>
        <fullName evidence="2">CCDC66 isoform 8</fullName>
    </submittedName>
</protein>
<gene>
    <name evidence="1" type="ORF">CR201_G0038770</name>
</gene>
<evidence type="ECO:0000313" key="2">
    <source>
        <dbReference type="EMBL" id="PNJ26728.1"/>
    </source>
</evidence>